<proteinExistence type="predicted"/>
<accession>A0A1H7CZ02</accession>
<keyword evidence="2" id="KW-1185">Reference proteome</keyword>
<name>A0A1H7CZ02_9DEIO</name>
<evidence type="ECO:0000313" key="1">
    <source>
        <dbReference type="EMBL" id="SEJ91095.1"/>
    </source>
</evidence>
<evidence type="ECO:0000313" key="2">
    <source>
        <dbReference type="Proteomes" id="UP000199223"/>
    </source>
</evidence>
<reference evidence="2" key="1">
    <citation type="submission" date="2016-10" db="EMBL/GenBank/DDBJ databases">
        <authorList>
            <person name="Varghese N."/>
            <person name="Submissions S."/>
        </authorList>
    </citation>
    <scope>NUCLEOTIDE SEQUENCE [LARGE SCALE GENOMIC DNA]</scope>
    <source>
        <strain evidence="2">CGMCC 1.10218</strain>
    </source>
</reference>
<sequence>MRERVVTASASPEALPNVPLNFSGMVSQMIRVAVRPELPLFLAHEFA</sequence>
<organism evidence="1 2">
    <name type="scientific">Deinococcus reticulitermitis</name>
    <dbReference type="NCBI Taxonomy" id="856736"/>
    <lineage>
        <taxon>Bacteria</taxon>
        <taxon>Thermotogati</taxon>
        <taxon>Deinococcota</taxon>
        <taxon>Deinococci</taxon>
        <taxon>Deinococcales</taxon>
        <taxon>Deinococcaceae</taxon>
        <taxon>Deinococcus</taxon>
    </lineage>
</organism>
<gene>
    <name evidence="1" type="ORF">SAMN04488058_13418</name>
</gene>
<dbReference type="Proteomes" id="UP000199223">
    <property type="component" value="Unassembled WGS sequence"/>
</dbReference>
<protein>
    <submittedName>
        <fullName evidence="1">Uncharacterized protein</fullName>
    </submittedName>
</protein>
<dbReference type="EMBL" id="FNZA01000034">
    <property type="protein sequence ID" value="SEJ91095.1"/>
    <property type="molecule type" value="Genomic_DNA"/>
</dbReference>
<dbReference type="AlphaFoldDB" id="A0A1H7CZ02"/>